<evidence type="ECO:0000313" key="2">
    <source>
        <dbReference type="EMBL" id="RHW43573.1"/>
    </source>
</evidence>
<feature type="domain" description="Glycosyltransferase 2-like" evidence="1">
    <location>
        <begin position="343"/>
        <end position="505"/>
    </location>
</feature>
<accession>A0A417Z0A1</accession>
<gene>
    <name evidence="2" type="ORF">D1B31_02680</name>
</gene>
<dbReference type="GO" id="GO:0016757">
    <property type="term" value="F:glycosyltransferase activity"/>
    <property type="evidence" value="ECO:0007669"/>
    <property type="project" value="InterPro"/>
</dbReference>
<comment type="caution">
    <text evidence="2">The sequence shown here is derived from an EMBL/GenBank/DDBJ whole genome shotgun (WGS) entry which is preliminary data.</text>
</comment>
<dbReference type="Gene3D" id="3.90.550.10">
    <property type="entry name" value="Spore Coat Polysaccharide Biosynthesis Protein SpsA, Chain A"/>
    <property type="match status" value="2"/>
</dbReference>
<dbReference type="InterPro" id="IPR002495">
    <property type="entry name" value="Glyco_trans_8"/>
</dbReference>
<dbReference type="Pfam" id="PF01501">
    <property type="entry name" value="Glyco_transf_8"/>
    <property type="match status" value="1"/>
</dbReference>
<evidence type="ECO:0000259" key="1">
    <source>
        <dbReference type="Pfam" id="PF00535"/>
    </source>
</evidence>
<keyword evidence="3" id="KW-1185">Reference proteome</keyword>
<dbReference type="InterPro" id="IPR050834">
    <property type="entry name" value="Glycosyltransf_2"/>
</dbReference>
<evidence type="ECO:0000313" key="3">
    <source>
        <dbReference type="Proteomes" id="UP000284416"/>
    </source>
</evidence>
<dbReference type="PANTHER" id="PTHR43685:SF2">
    <property type="entry name" value="GLYCOSYLTRANSFERASE 2-LIKE DOMAIN-CONTAINING PROTEIN"/>
    <property type="match status" value="1"/>
</dbReference>
<name>A0A417Z0A1_9BACI</name>
<sequence>MLFTTITCTNHLPLALVLAKSLKKHQPNSKVVLCLLEETIHPAAKNSTNFDEIILAKDLGIPDFYQLVFKYTIYESSCAIKPFLLKYLLNQYEDEEKFIYLDSDIKVYSPLEEIQSLLDNHSIVITPHRLAPQDDYFTDWEEVVNLKDGVFNGGMIAIRRETETWEFIKWWGNRVKKYCYIDFERGLFLDQKWLNLIPCFFDHYKVLKHVGYNVASWNFSQRQVEQSENNQLLVNGTPLRFIHFSGLGKWFEEKLEIYVDKRNILYELKTEYLDEIETYGYLSMKDYPWCYNYFNSGEFIKPELKTLYRESEDLQMQIPHPLQLSNKTIMKYKKKNNTPLTVSVITAVYNGEEFLLEAINSILSQSYKEYEYIIVNDGSTDKTKEILSQIKDSRVKVIHLNKNMGAAYCLNLAIQNSKGKWIAVQDADDISNPERLEMQVKHVQSHPDVIAVGSMVQCISDTLTEDQLAGMVSHFNSLKSRDEMYRSRFFQTPFCHGTVFFSKKAYFLVGGYDKNYKIAYDWDLWMKLFQVGPIDKINHVLYKYRIDKNSLSFKKWESTYFEIIKLTITCMNSIHAKTNQLPKLIIYGTSRTRKNFQTSFQRNEYKNPVKYRDYTELQNKKALLKKSKSSVIIILEEHFKEEVINTLEQDGLTLNQNFFLLHNGNHGFIENGYFN</sequence>
<dbReference type="EMBL" id="QWEG01000001">
    <property type="protein sequence ID" value="RHW43573.1"/>
    <property type="molecule type" value="Genomic_DNA"/>
</dbReference>
<dbReference type="SUPFAM" id="SSF53448">
    <property type="entry name" value="Nucleotide-diphospho-sugar transferases"/>
    <property type="match status" value="2"/>
</dbReference>
<dbReference type="AlphaFoldDB" id="A0A417Z0A1"/>
<dbReference type="Pfam" id="PF00535">
    <property type="entry name" value="Glycos_transf_2"/>
    <property type="match status" value="1"/>
</dbReference>
<proteinExistence type="predicted"/>
<dbReference type="InterPro" id="IPR029044">
    <property type="entry name" value="Nucleotide-diphossugar_trans"/>
</dbReference>
<keyword evidence="2" id="KW-0808">Transferase</keyword>
<dbReference type="InterPro" id="IPR001173">
    <property type="entry name" value="Glyco_trans_2-like"/>
</dbReference>
<dbReference type="RefSeq" id="WP_118919180.1">
    <property type="nucleotide sequence ID" value="NZ_QWEG01000001.1"/>
</dbReference>
<dbReference type="PANTHER" id="PTHR43685">
    <property type="entry name" value="GLYCOSYLTRANSFERASE"/>
    <property type="match status" value="1"/>
</dbReference>
<organism evidence="2 3">
    <name type="scientific">Neobacillus notoginsengisoli</name>
    <dbReference type="NCBI Taxonomy" id="1578198"/>
    <lineage>
        <taxon>Bacteria</taxon>
        <taxon>Bacillati</taxon>
        <taxon>Bacillota</taxon>
        <taxon>Bacilli</taxon>
        <taxon>Bacillales</taxon>
        <taxon>Bacillaceae</taxon>
        <taxon>Neobacillus</taxon>
    </lineage>
</organism>
<dbReference type="Proteomes" id="UP000284416">
    <property type="component" value="Unassembled WGS sequence"/>
</dbReference>
<reference evidence="2 3" key="1">
    <citation type="journal article" date="2017" name="Int. J. Syst. Evol. Microbiol.">
        <title>Bacillus notoginsengisoli sp. nov., a novel bacterium isolated from the rhizosphere of Panax notoginseng.</title>
        <authorList>
            <person name="Zhang M.Y."/>
            <person name="Cheng J."/>
            <person name="Cai Y."/>
            <person name="Zhang T.Y."/>
            <person name="Wu Y.Y."/>
            <person name="Manikprabhu D."/>
            <person name="Li W.J."/>
            <person name="Zhang Y.X."/>
        </authorList>
    </citation>
    <scope>NUCLEOTIDE SEQUENCE [LARGE SCALE GENOMIC DNA]</scope>
    <source>
        <strain evidence="2 3">JCM 30743</strain>
    </source>
</reference>
<protein>
    <submittedName>
        <fullName evidence="2">Glycosyltransferase</fullName>
    </submittedName>
</protein>